<evidence type="ECO:0000259" key="3">
    <source>
        <dbReference type="Pfam" id="PF21307"/>
    </source>
</evidence>
<evidence type="ECO:0000313" key="5">
    <source>
        <dbReference type="EMBL" id="GAA3004405.1"/>
    </source>
</evidence>
<evidence type="ECO:0000259" key="2">
    <source>
        <dbReference type="Pfam" id="PF14498"/>
    </source>
</evidence>
<evidence type="ECO:0000313" key="6">
    <source>
        <dbReference type="Proteomes" id="UP001499930"/>
    </source>
</evidence>
<dbReference type="InterPro" id="IPR054363">
    <property type="entry name" value="GH95_cat"/>
</dbReference>
<evidence type="ECO:0000259" key="4">
    <source>
        <dbReference type="Pfam" id="PF22124"/>
    </source>
</evidence>
<name>A0ABN3XWZ6_9ACTN</name>
<proteinExistence type="predicted"/>
<accession>A0ABN3XWZ6</accession>
<dbReference type="Gene3D" id="1.50.10.10">
    <property type="match status" value="1"/>
</dbReference>
<dbReference type="InterPro" id="IPR008928">
    <property type="entry name" value="6-hairpin_glycosidase_sf"/>
</dbReference>
<keyword evidence="6" id="KW-1185">Reference proteome</keyword>
<feature type="compositionally biased region" description="Low complexity" evidence="1">
    <location>
        <begin position="110"/>
        <end position="128"/>
    </location>
</feature>
<reference evidence="5 6" key="1">
    <citation type="journal article" date="2019" name="Int. J. Syst. Evol. Microbiol.">
        <title>The Global Catalogue of Microorganisms (GCM) 10K type strain sequencing project: providing services to taxonomists for standard genome sequencing and annotation.</title>
        <authorList>
            <consortium name="The Broad Institute Genomics Platform"/>
            <consortium name="The Broad Institute Genome Sequencing Center for Infectious Disease"/>
            <person name="Wu L."/>
            <person name="Ma J."/>
        </authorList>
    </citation>
    <scope>NUCLEOTIDE SEQUENCE [LARGE SCALE GENOMIC DNA]</scope>
    <source>
        <strain evidence="5 6">JCM 3106</strain>
    </source>
</reference>
<protein>
    <recommendedName>
        <fullName evidence="7">Alpha-L-fucosidase</fullName>
    </recommendedName>
</protein>
<dbReference type="InterPro" id="IPR013320">
    <property type="entry name" value="ConA-like_dom_sf"/>
</dbReference>
<evidence type="ECO:0008006" key="7">
    <source>
        <dbReference type="Google" id="ProtNLM"/>
    </source>
</evidence>
<dbReference type="Gene3D" id="2.60.40.10">
    <property type="entry name" value="Immunoglobulins"/>
    <property type="match status" value="1"/>
</dbReference>
<evidence type="ECO:0000256" key="1">
    <source>
        <dbReference type="SAM" id="MobiDB-lite"/>
    </source>
</evidence>
<dbReference type="SUPFAM" id="SSF49899">
    <property type="entry name" value="Concanavalin A-like lectins/glucanases"/>
    <property type="match status" value="1"/>
</dbReference>
<dbReference type="Proteomes" id="UP001499930">
    <property type="component" value="Unassembled WGS sequence"/>
</dbReference>
<dbReference type="Pfam" id="PF22124">
    <property type="entry name" value="Glyco_hydro_95_cat"/>
    <property type="match status" value="1"/>
</dbReference>
<dbReference type="InterPro" id="IPR013783">
    <property type="entry name" value="Ig-like_fold"/>
</dbReference>
<sequence length="1083" mass="116106">MTLWYDEPATDWETQALPIGNGALGAMVFGGVGSERIQFNEKSLWTGGPGANGYDFGNWTSPRPNAIAEVRAQIDRDGRMSPEAVAAELGQPKSGFGAYQTFGDLWLDMPENPENPGNPGNPENTENTVTGYRRELDLRDAVARVGYTANGVTHSREYFASHPGNVVVGRVSADRRGQVSFTLRTSSPRDDKQVAVSKGRLTVKGVLADNGMRFESQVQVIVQGGTRTDGTDRITVTGADSAVFVLSAGTDYSDAYPAYRTVDPHAKVTRAVDRASRRSYEELRSEHRADHRRLFDRVELDLGQKTPSIPTDRLRAAYTGGASADDRALEAMFFAYGRYLLIASSREGSLPANLQGVWNNSTNPPWSADYHVNINLQMNYWLAEQTNLAETTEPYDRYVRSMVAPGRRTAKEMFGARGWVVHNETNPFGFTGVHDWATSFWFPDAAAWVTQQMYDHYRFGGDTTYLRKTAYPVMKGAAEFWLDTLHTDPRDGRLVVSPSYSPEQGDFTAGASMSQQIVFDLLTNTLEAARELRTDRAFQAEMKAALAKLDPGIRIGSWGQLQEWKEDLDDRANTHRHVSHLFALHPGRQIAAGTPEAEAAKVSLTARGDGGTGWSKAWKVNFWARLLDGDHAHKMLSEQLKGSTLDNLWDTHPPFQIDGNFGATAGMAEMLLQSQHDTVHVLPALPAAWPTGSVTGLRARGDVTVDASWKDGNADRVTVHAGTSGPLKVRAAMIGGRYHVEDQQGRTITPRRDGDVITVDAKAGRSYTIVNEVTVKITAPVVAGAGESIPVTVTVTAPGGRDVPAGTLTLALPQGWTAVPASIRVPAVSPGGPRTFSFSVTAGPANGTRSARIAAELSGDDWKAGGSAVVGLNPCVSPPADRAVVAWDPTSGTTVTDASGSGRDATVVGAAAYDTEAPSGSGLVLDGSTYLTTESTLLGHLPEATFAAEVKIEGTGYRRLFDSQPGGDPGTDGIIVDLTPSNTLRFIGAGQNVGLSGTIPTGRYVDLVVTMDRSGVIDVYVDGTRVGGGTATGDGITGCTSRPLRFGADQDGGQRLSGAVDRMAVLPKALTAAEVGTWRDIAF</sequence>
<dbReference type="Pfam" id="PF21307">
    <property type="entry name" value="Glyco_hydro_95_C"/>
    <property type="match status" value="1"/>
</dbReference>
<dbReference type="EMBL" id="BAAAWD010000007">
    <property type="protein sequence ID" value="GAA3004405.1"/>
    <property type="molecule type" value="Genomic_DNA"/>
</dbReference>
<feature type="domain" description="Glycosyl hydrolase family 95 catalytic" evidence="4">
    <location>
        <begin position="279"/>
        <end position="671"/>
    </location>
</feature>
<gene>
    <name evidence="5" type="ORF">GCM10017559_27470</name>
</gene>
<feature type="domain" description="Alpha fucosidase A-like C-terminal" evidence="3">
    <location>
        <begin position="673"/>
        <end position="769"/>
    </location>
</feature>
<dbReference type="Pfam" id="PF13385">
    <property type="entry name" value="Laminin_G_3"/>
    <property type="match status" value="1"/>
</dbReference>
<dbReference type="Gene3D" id="2.60.120.200">
    <property type="match status" value="1"/>
</dbReference>
<feature type="region of interest" description="Disordered" evidence="1">
    <location>
        <begin position="109"/>
        <end position="128"/>
    </location>
</feature>
<organism evidence="5 6">
    <name type="scientific">Streptosporangium longisporum</name>
    <dbReference type="NCBI Taxonomy" id="46187"/>
    <lineage>
        <taxon>Bacteria</taxon>
        <taxon>Bacillati</taxon>
        <taxon>Actinomycetota</taxon>
        <taxon>Actinomycetes</taxon>
        <taxon>Streptosporangiales</taxon>
        <taxon>Streptosporangiaceae</taxon>
        <taxon>Streptosporangium</taxon>
    </lineage>
</organism>
<dbReference type="InterPro" id="IPR027414">
    <property type="entry name" value="GH95_N_dom"/>
</dbReference>
<comment type="caution">
    <text evidence="5">The sequence shown here is derived from an EMBL/GenBank/DDBJ whole genome shotgun (WGS) entry which is preliminary data.</text>
</comment>
<dbReference type="Pfam" id="PF14498">
    <property type="entry name" value="Glyco_hyd_65N_2"/>
    <property type="match status" value="1"/>
</dbReference>
<dbReference type="RefSeq" id="WP_344893796.1">
    <property type="nucleotide sequence ID" value="NZ_BAAAWD010000007.1"/>
</dbReference>
<dbReference type="PANTHER" id="PTHR31084:SF19">
    <property type="entry name" value="GLYCOSYL HYDROLASE FAMILY 95 N-TERMINAL DOMAIN-CONTAINING PROTEIN"/>
    <property type="match status" value="1"/>
</dbReference>
<feature type="domain" description="Glycosyl hydrolase family 95 N-terminal" evidence="2">
    <location>
        <begin position="3"/>
        <end position="253"/>
    </location>
</feature>
<dbReference type="InterPro" id="IPR049053">
    <property type="entry name" value="AFCA-like_C"/>
</dbReference>
<dbReference type="SUPFAM" id="SSF48208">
    <property type="entry name" value="Six-hairpin glycosidases"/>
    <property type="match status" value="1"/>
</dbReference>
<dbReference type="PANTHER" id="PTHR31084">
    <property type="entry name" value="ALPHA-L-FUCOSIDASE 2"/>
    <property type="match status" value="1"/>
</dbReference>
<dbReference type="InterPro" id="IPR012341">
    <property type="entry name" value="6hp_glycosidase-like_sf"/>
</dbReference>